<sequence>MASPSVARIAVTPTVSPSNSNKRRITPSAESSSSKRLLILTDSAKGPKDISPGTVIPTQPYFAPKQLFPQGRAKIATPYTHAHPSAKDKEQQKPKGAEVWNARHVLLPFDPREVNLSKPEYQSLLRSIFPETFNVGYGRVPRSLLFQVESMPRGLWPVSVGGFPYTVSDGKSGRVVLFKGGVTGLLSLRLFEEGYDVASLSTRGLRKLTTEVHTAFKQNLPDVEVVEFILTCEDYILIVVADHVDLKKRTRLPGVIAKCVVKYFHNSEFHRPSWADRQAKRQTEPNPAQGVVDKTVYDVMRPGVMISSMGLKDHGHPAEYSTTSGILVKNPGGYRLMTAATHGIGDDGLIWQTDDRSLIIGEATQEIPFTDISLVDLRNDVDFSNQTFENDAGVTPSFTRLASMDDIRPYTICHLNSPYTGNMEGNIVMRSIKLEPSKHPAEERIEYVPYEWFYTNQVEGNDEHVQPPDDTCGSVIWDDNGVVLGFYHYYIAEGHYKGFSVTVSASELSENGWRLA</sequence>
<comment type="caution">
    <text evidence="2">The sequence shown here is derived from an EMBL/GenBank/DDBJ whole genome shotgun (WGS) entry which is preliminary data.</text>
</comment>
<keyword evidence="3" id="KW-1185">Reference proteome</keyword>
<feature type="region of interest" description="Disordered" evidence="1">
    <location>
        <begin position="1"/>
        <end position="55"/>
    </location>
</feature>
<evidence type="ECO:0000256" key="1">
    <source>
        <dbReference type="SAM" id="MobiDB-lite"/>
    </source>
</evidence>
<protein>
    <submittedName>
        <fullName evidence="2">Uncharacterized protein</fullName>
    </submittedName>
</protein>
<organism evidence="2 3">
    <name type="scientific">Apiospora marii</name>
    <dbReference type="NCBI Taxonomy" id="335849"/>
    <lineage>
        <taxon>Eukaryota</taxon>
        <taxon>Fungi</taxon>
        <taxon>Dikarya</taxon>
        <taxon>Ascomycota</taxon>
        <taxon>Pezizomycotina</taxon>
        <taxon>Sordariomycetes</taxon>
        <taxon>Xylariomycetidae</taxon>
        <taxon>Amphisphaeriales</taxon>
        <taxon>Apiosporaceae</taxon>
        <taxon>Apiospora</taxon>
    </lineage>
</organism>
<dbReference type="EMBL" id="JAQQWI010000008">
    <property type="protein sequence ID" value="KAK8023329.1"/>
    <property type="molecule type" value="Genomic_DNA"/>
</dbReference>
<accession>A0ABR1S1P9</accession>
<evidence type="ECO:0000313" key="2">
    <source>
        <dbReference type="EMBL" id="KAK8023329.1"/>
    </source>
</evidence>
<dbReference type="Proteomes" id="UP001396898">
    <property type="component" value="Unassembled WGS sequence"/>
</dbReference>
<name>A0ABR1S1P9_9PEZI</name>
<gene>
    <name evidence="2" type="ORF">PG991_006568</name>
</gene>
<proteinExistence type="predicted"/>
<reference evidence="2 3" key="1">
    <citation type="submission" date="2023-01" db="EMBL/GenBank/DDBJ databases">
        <title>Analysis of 21 Apiospora genomes using comparative genomics revels a genus with tremendous synthesis potential of carbohydrate active enzymes and secondary metabolites.</title>
        <authorList>
            <person name="Sorensen T."/>
        </authorList>
    </citation>
    <scope>NUCLEOTIDE SEQUENCE [LARGE SCALE GENOMIC DNA]</scope>
    <source>
        <strain evidence="2 3">CBS 20057</strain>
    </source>
</reference>
<evidence type="ECO:0000313" key="3">
    <source>
        <dbReference type="Proteomes" id="UP001396898"/>
    </source>
</evidence>